<dbReference type="GO" id="GO:0035556">
    <property type="term" value="P:intracellular signal transduction"/>
    <property type="evidence" value="ECO:0007669"/>
    <property type="project" value="InterPro"/>
</dbReference>
<keyword evidence="1" id="KW-0547">Nucleotide-binding</keyword>
<feature type="compositionally biased region" description="Basic and acidic residues" evidence="4">
    <location>
        <begin position="267"/>
        <end position="280"/>
    </location>
</feature>
<dbReference type="InterPro" id="IPR029787">
    <property type="entry name" value="Nucleotide_cyclase"/>
</dbReference>
<organism evidence="7">
    <name type="scientific">Harpegnathos saltator</name>
    <name type="common">Jerdon's jumping ant</name>
    <dbReference type="NCBI Taxonomy" id="610380"/>
    <lineage>
        <taxon>Eukaryota</taxon>
        <taxon>Metazoa</taxon>
        <taxon>Ecdysozoa</taxon>
        <taxon>Arthropoda</taxon>
        <taxon>Hexapoda</taxon>
        <taxon>Insecta</taxon>
        <taxon>Pterygota</taxon>
        <taxon>Neoptera</taxon>
        <taxon>Endopterygota</taxon>
        <taxon>Hymenoptera</taxon>
        <taxon>Apocrita</taxon>
        <taxon>Aculeata</taxon>
        <taxon>Formicoidea</taxon>
        <taxon>Formicidae</taxon>
        <taxon>Ponerinae</taxon>
        <taxon>Ponerini</taxon>
        <taxon>Harpegnathos</taxon>
    </lineage>
</organism>
<dbReference type="InterPro" id="IPR027417">
    <property type="entry name" value="P-loop_NTPase"/>
</dbReference>
<evidence type="ECO:0000259" key="5">
    <source>
        <dbReference type="PROSITE" id="PS50125"/>
    </source>
</evidence>
<dbReference type="Proteomes" id="UP000008237">
    <property type="component" value="Unassembled WGS sequence"/>
</dbReference>
<evidence type="ECO:0000313" key="7">
    <source>
        <dbReference type="Proteomes" id="UP000008237"/>
    </source>
</evidence>
<evidence type="ECO:0000256" key="2">
    <source>
        <dbReference type="ARBA" id="ARBA00022840"/>
    </source>
</evidence>
<dbReference type="CDD" id="cd07302">
    <property type="entry name" value="CHD"/>
    <property type="match status" value="2"/>
</dbReference>
<dbReference type="PROSITE" id="PS50125">
    <property type="entry name" value="GUANYLATE_CYCLASE_2"/>
    <property type="match status" value="2"/>
</dbReference>
<name>E2BEP5_HARSA</name>
<evidence type="ECO:0000256" key="3">
    <source>
        <dbReference type="ARBA" id="ARBA00023239"/>
    </source>
</evidence>
<dbReference type="OrthoDB" id="194468at2759"/>
<dbReference type="SUPFAM" id="SSF55073">
    <property type="entry name" value="Nucleotide cyclase"/>
    <property type="match status" value="2"/>
</dbReference>
<keyword evidence="7" id="KW-1185">Reference proteome</keyword>
<dbReference type="EMBL" id="GL447845">
    <property type="protein sequence ID" value="EFN85820.1"/>
    <property type="molecule type" value="Genomic_DNA"/>
</dbReference>
<dbReference type="InterPro" id="IPR001054">
    <property type="entry name" value="A/G_cyclase"/>
</dbReference>
<dbReference type="FunFam" id="3.30.70.1230:FF:000017">
    <property type="entry name" value="Adenylate cyclase type 10"/>
    <property type="match status" value="1"/>
</dbReference>
<dbReference type="Gene3D" id="3.30.70.1230">
    <property type="entry name" value="Nucleotide cyclase"/>
    <property type="match status" value="2"/>
</dbReference>
<accession>E2BEP5</accession>
<feature type="domain" description="Guanylate cyclase" evidence="5">
    <location>
        <begin position="74"/>
        <end position="204"/>
    </location>
</feature>
<dbReference type="GO" id="GO:0005524">
    <property type="term" value="F:ATP binding"/>
    <property type="evidence" value="ECO:0007669"/>
    <property type="project" value="UniProtKB-KW"/>
</dbReference>
<dbReference type="InParanoid" id="E2BEP5"/>
<sequence>MGVTNEFRNETYVIRDNQPKHRSRIQQCWEYLLNFFRNSNSEEEVESITYRYVKTPENLMEEDLAPVSSSEYRPIHSQNVSSFTDLTEKYTKTGRGGPSKLTETLNSYIGAMVQEILSHNGDVLKFSGDAFIVMWKLQTGMVMRDLAIEAIQTACVIQKHFGTYHTDVGVTLRVKLAIASGKTHFTSIGDPRTMSYYLITGKPVWDVKFAEGLCRGGDIIVAPSSWQWANPNEYVHEKLPDGVHTLIIACSAMWYQARTQDINAEGSSDKKDVERLRDDESASDSSLFDDDVPSTEAGAVLMNLTGDTLKIHTFEQVDYSLRPKVVKVAKMQIKDSLRSYMLRPVIRSVEMDESLEHLTEMRQVVILFINVITADIEKKKLISLVNSSYKLVCGRVDKMRGCVNKTSLFDKDLIFLCVFGLRGDKQELESQIGLRCASRVRQDLLAMEYVKSVTIAVTTGITYCGVVGHILRREYTVIGISVNKAARLMCAYNNKVVCDRESFLHSHLEARHFILQEPRYLKGITKVGPIYEFREQEKYNIPELVWSKYPLLGREMEIRVFRRILADLVKHSTAVNEMTQRARPEYNTLIIKGEHRIGKTRLLDEIAQNIPTGVSCNYISLVRNDAKVDEPPCDLPDLCTPLNRISYSLIHLIFSIPLGFNVVTTPKERENKLIPRLGRIRQPEFLCALNEPFNVNFAISEQYKALTETLKHKVLQKLLSKLTRGCFERLWVIIIDDAEYSDDDSMLLFRTIAKQDTVLFVLGVGRRIDMQYELHPAVMERAQIIELKHIDKWYHAALACQFLNVSGIPVELEKLIQEKSHGNPGWIESFLVSLMQSGGLVIMNVHKTEAEVMGYVLPPVAMLKRFIAENTVLVDIEDDEDEREDKWEMYKTSFKDNAIPSPRPLNDVHQMQATDNDSATIVVCKFAKNFTLEDESVEMTMDVMILKLFDSLTPLDQILLKCASVLGENVNRRMLQSLMEEISARELALAVRKLFEIRILGCGVGDFTASSKMLIFHRNIRNVSVGKEVRCECIGLTIPDELADLPRYASCGLMRFKISMFRETTYRLLTEHQKMELHSKALKFLRQHTRRCLTCGELQFVKLLGKTTMQSVRKRRPTVERLLNKQQFTEANSIPEKEEKNAALLNQADEERAATCLDVFRKTSRKPMKTFSNVDFANCRCHLILTTVYSQMLEHCHGIGKKELMLTAILEFAEVCLTSYNIPQARSLLNEAENLLCNIFDADEEELIVLPYLTAKIQTLEGRCYLESGIISEAQKKLDSAMKTLGYHFPRSEFLIRLKSVTQLELLKWKLAYPKRWRDDAVDVDTKNYIEQLANCLALMFEVYRTKGMKRHARLAVSWSLNTVLDSSQDFLTICTSFTNMMITAHVYQTKSIIPYLENASLNFCAEKEDYLEFQELKAIAELYASVFFSRWLRGEIHKAIKIGFIATRLAQTMGSIFLKLLVLPMLAHLLMISCRHSEVVALLRELEFTSQSDLDKSGRTWYYAICADVQLDTGLTILSYRNCEQYYLKEGETMISLRDPEAERRYFTSMWLWCVRTQQWEASRVWDSRNVTSESVMDEHIVAATITALKKLEGLLILYGKKIDKYIHTSRCVI</sequence>
<gene>
    <name evidence="6" type="ORF">EAI_16664</name>
</gene>
<dbReference type="GO" id="GO:0005737">
    <property type="term" value="C:cytoplasm"/>
    <property type="evidence" value="ECO:0007669"/>
    <property type="project" value="TreeGrafter"/>
</dbReference>
<evidence type="ECO:0000256" key="4">
    <source>
        <dbReference type="SAM" id="MobiDB-lite"/>
    </source>
</evidence>
<dbReference type="SUPFAM" id="SSF52540">
    <property type="entry name" value="P-loop containing nucleoside triphosphate hydrolases"/>
    <property type="match status" value="1"/>
</dbReference>
<evidence type="ECO:0000313" key="6">
    <source>
        <dbReference type="EMBL" id="EFN85820.1"/>
    </source>
</evidence>
<dbReference type="OMA" id="HIIRFCK"/>
<feature type="domain" description="Guanylate cyclase" evidence="5">
    <location>
        <begin position="452"/>
        <end position="489"/>
    </location>
</feature>
<dbReference type="GO" id="GO:0004016">
    <property type="term" value="F:adenylate cyclase activity"/>
    <property type="evidence" value="ECO:0007669"/>
    <property type="project" value="TreeGrafter"/>
</dbReference>
<feature type="region of interest" description="Disordered" evidence="4">
    <location>
        <begin position="265"/>
        <end position="291"/>
    </location>
</feature>
<dbReference type="PANTHER" id="PTHR16305:SF28">
    <property type="entry name" value="GUANYLATE CYCLASE DOMAIN-CONTAINING PROTEIN"/>
    <property type="match status" value="1"/>
</dbReference>
<dbReference type="GO" id="GO:0009190">
    <property type="term" value="P:cyclic nucleotide biosynthetic process"/>
    <property type="evidence" value="ECO:0007669"/>
    <property type="project" value="InterPro"/>
</dbReference>
<proteinExistence type="predicted"/>
<protein>
    <submittedName>
        <fullName evidence="6">Adenylate cyclase type 10</fullName>
    </submittedName>
</protein>
<keyword evidence="2" id="KW-0067">ATP-binding</keyword>
<dbReference type="PANTHER" id="PTHR16305">
    <property type="entry name" value="TESTICULAR SOLUBLE ADENYLYL CYCLASE"/>
    <property type="match status" value="1"/>
</dbReference>
<reference evidence="6 7" key="1">
    <citation type="journal article" date="2010" name="Science">
        <title>Genomic comparison of the ants Camponotus floridanus and Harpegnathos saltator.</title>
        <authorList>
            <person name="Bonasio R."/>
            <person name="Zhang G."/>
            <person name="Ye C."/>
            <person name="Mutti N.S."/>
            <person name="Fang X."/>
            <person name="Qin N."/>
            <person name="Donahue G."/>
            <person name="Yang P."/>
            <person name="Li Q."/>
            <person name="Li C."/>
            <person name="Zhang P."/>
            <person name="Huang Z."/>
            <person name="Berger S.L."/>
            <person name="Reinberg D."/>
            <person name="Wang J."/>
            <person name="Liebig J."/>
        </authorList>
    </citation>
    <scope>NUCLEOTIDE SEQUENCE [LARGE SCALE GENOMIC DNA]</scope>
    <source>
        <strain evidence="6 7">R22 G/1</strain>
    </source>
</reference>
<keyword evidence="3" id="KW-0456">Lyase</keyword>
<evidence type="ECO:0000256" key="1">
    <source>
        <dbReference type="ARBA" id="ARBA00022741"/>
    </source>
</evidence>